<feature type="compositionally biased region" description="Acidic residues" evidence="7">
    <location>
        <begin position="89"/>
        <end position="110"/>
    </location>
</feature>
<dbReference type="EMBL" id="OU898284">
    <property type="protein sequence ID" value="CAH1286518.1"/>
    <property type="molecule type" value="Genomic_DNA"/>
</dbReference>
<feature type="compositionally biased region" description="Polar residues" evidence="7">
    <location>
        <begin position="1"/>
        <end position="10"/>
    </location>
</feature>
<feature type="compositionally biased region" description="Acidic residues" evidence="7">
    <location>
        <begin position="59"/>
        <end position="73"/>
    </location>
</feature>
<gene>
    <name evidence="9" type="ORF">DIABBA_LOCUS13567</name>
</gene>
<evidence type="ECO:0000256" key="3">
    <source>
        <dbReference type="ARBA" id="ARBA00022692"/>
    </source>
</evidence>
<evidence type="ECO:0000256" key="7">
    <source>
        <dbReference type="SAM" id="MobiDB-lite"/>
    </source>
</evidence>
<dbReference type="OrthoDB" id="6114058at2759"/>
<keyword evidence="3 8" id="KW-0812">Transmembrane</keyword>
<keyword evidence="5 8" id="KW-1133">Transmembrane helix</keyword>
<dbReference type="InterPro" id="IPR007007">
    <property type="entry name" value="Ninjurin"/>
</dbReference>
<dbReference type="AlphaFoldDB" id="A0A9P0E689"/>
<dbReference type="GO" id="GO:0007155">
    <property type="term" value="P:cell adhesion"/>
    <property type="evidence" value="ECO:0007669"/>
    <property type="project" value="UniProtKB-KW"/>
</dbReference>
<keyword evidence="4" id="KW-0130">Cell adhesion</keyword>
<evidence type="ECO:0000256" key="5">
    <source>
        <dbReference type="ARBA" id="ARBA00022989"/>
    </source>
</evidence>
<evidence type="ECO:0008006" key="11">
    <source>
        <dbReference type="Google" id="ProtNLM"/>
    </source>
</evidence>
<comment type="similarity">
    <text evidence="2">Belongs to the ninjurin family.</text>
</comment>
<evidence type="ECO:0000313" key="9">
    <source>
        <dbReference type="EMBL" id="CAH1286518.1"/>
    </source>
</evidence>
<evidence type="ECO:0000256" key="8">
    <source>
        <dbReference type="SAM" id="Phobius"/>
    </source>
</evidence>
<dbReference type="PANTHER" id="PTHR12316">
    <property type="entry name" value="NINJURIN-RELATED"/>
    <property type="match status" value="1"/>
</dbReference>
<accession>A0A9P0E689</accession>
<proteinExistence type="inferred from homology"/>
<feature type="transmembrane region" description="Helical" evidence="8">
    <location>
        <begin position="227"/>
        <end position="248"/>
    </location>
</feature>
<dbReference type="GO" id="GO:0042246">
    <property type="term" value="P:tissue regeneration"/>
    <property type="evidence" value="ECO:0007669"/>
    <property type="project" value="InterPro"/>
</dbReference>
<evidence type="ECO:0000256" key="4">
    <source>
        <dbReference type="ARBA" id="ARBA00022889"/>
    </source>
</evidence>
<feature type="compositionally biased region" description="Acidic residues" evidence="7">
    <location>
        <begin position="121"/>
        <end position="132"/>
    </location>
</feature>
<organism evidence="9 10">
    <name type="scientific">Diabrotica balteata</name>
    <name type="common">Banded cucumber beetle</name>
    <dbReference type="NCBI Taxonomy" id="107213"/>
    <lineage>
        <taxon>Eukaryota</taxon>
        <taxon>Metazoa</taxon>
        <taxon>Ecdysozoa</taxon>
        <taxon>Arthropoda</taxon>
        <taxon>Hexapoda</taxon>
        <taxon>Insecta</taxon>
        <taxon>Pterygota</taxon>
        <taxon>Neoptera</taxon>
        <taxon>Endopterygota</taxon>
        <taxon>Coleoptera</taxon>
        <taxon>Polyphaga</taxon>
        <taxon>Cucujiformia</taxon>
        <taxon>Chrysomeloidea</taxon>
        <taxon>Chrysomelidae</taxon>
        <taxon>Galerucinae</taxon>
        <taxon>Diabroticina</taxon>
        <taxon>Diabroticites</taxon>
        <taxon>Diabrotica</taxon>
    </lineage>
</organism>
<evidence type="ECO:0000256" key="2">
    <source>
        <dbReference type="ARBA" id="ARBA00008141"/>
    </source>
</evidence>
<dbReference type="PANTHER" id="PTHR12316:SF1">
    <property type="entry name" value="NINJURIN-B"/>
    <property type="match status" value="1"/>
</dbReference>
<evidence type="ECO:0000256" key="6">
    <source>
        <dbReference type="ARBA" id="ARBA00023136"/>
    </source>
</evidence>
<name>A0A9P0E689_DIABA</name>
<keyword evidence="6 8" id="KW-0472">Membrane</keyword>
<dbReference type="GO" id="GO:0016020">
    <property type="term" value="C:membrane"/>
    <property type="evidence" value="ECO:0007669"/>
    <property type="project" value="UniProtKB-SubCell"/>
</dbReference>
<evidence type="ECO:0000256" key="1">
    <source>
        <dbReference type="ARBA" id="ARBA00004141"/>
    </source>
</evidence>
<feature type="region of interest" description="Disordered" evidence="7">
    <location>
        <begin position="1"/>
        <end position="132"/>
    </location>
</feature>
<protein>
    <recommendedName>
        <fullName evidence="11">Ninjurin-1</fullName>
    </recommendedName>
</protein>
<comment type="subcellular location">
    <subcellularLocation>
        <location evidence="1">Membrane</location>
        <topology evidence="1">Multi-pass membrane protein</topology>
    </subcellularLocation>
</comment>
<sequence>MSSDVNANNKSKGKDLEDEDVSKTKSRTKTTSQDQYEEEEPDNETPKKKTKRRTKLKSEEDEDQEEEEEEPDNETPKKKTKRRSKKSEEDEDQEEEKDEDEALDDKDDETDGRRRKRLIQQEEEADDGGNMDVEAAEDQEIKKPANSFAAKKTVAQGMMDIALITANANQLRYMVEYNQHSSTFYVNVILICLSLVLQLAIGITLIYKAWFYMQGKSKSLAAKKLNIYVTAGVFAITIINVFIASFTVTGPAPTAATTTEKSR</sequence>
<dbReference type="Proteomes" id="UP001153709">
    <property type="component" value="Chromosome 9"/>
</dbReference>
<evidence type="ECO:0000313" key="10">
    <source>
        <dbReference type="Proteomes" id="UP001153709"/>
    </source>
</evidence>
<feature type="transmembrane region" description="Helical" evidence="8">
    <location>
        <begin position="184"/>
        <end position="207"/>
    </location>
</feature>
<reference evidence="9" key="1">
    <citation type="submission" date="2022-01" db="EMBL/GenBank/DDBJ databases">
        <authorList>
            <person name="King R."/>
        </authorList>
    </citation>
    <scope>NUCLEOTIDE SEQUENCE</scope>
</reference>
<dbReference type="Pfam" id="PF04923">
    <property type="entry name" value="Ninjurin"/>
    <property type="match status" value="1"/>
</dbReference>
<keyword evidence="10" id="KW-1185">Reference proteome</keyword>